<keyword evidence="6 11" id="KW-0812">Transmembrane</keyword>
<comment type="similarity">
    <text evidence="2">Belongs to the UDP-glycosyltransferase family.</text>
</comment>
<dbReference type="SUPFAM" id="SSF53756">
    <property type="entry name" value="UDP-Glycosyltransferase/glycogen phosphorylase"/>
    <property type="match status" value="1"/>
</dbReference>
<comment type="subcellular location">
    <subcellularLocation>
        <location evidence="1">Membrane</location>
        <topology evidence="1">Single-pass membrane protein</topology>
    </subcellularLocation>
</comment>
<sequence>MADMQGDIWATKDQDFGDMQKMTKRLSTSFSTLCKRMVGDMIPPFSYSDRAQNLFFNILTQYLSMKTFLQPIEEVARPIIRPDFVIKKYEQIMNSSKKGVVLVSFGSVAQSYLMSREMKKAFLDAFAQFPDVTFLWKYEKDEDNVAAGYTNVITGKWLPQTDLLVHPKLLAFISHGGANSIAEATATGVPIICIPLFADQPRNGLVVKYRKIGVNLNKKEVVEGKLANALHQVLDDDNYRKNSKRLAALIKAKPMTADERLIKYVEFAAKFGNDNNLDMHGRHLNFIEFYCLDIILPFLVIALLVLYVIVKLIGFVVKKIVALFIGGSKVKNE</sequence>
<reference evidence="13" key="1">
    <citation type="submission" date="2022-11" db="UniProtKB">
        <authorList>
            <consortium name="WormBaseParasite"/>
        </authorList>
    </citation>
    <scope>IDENTIFICATION</scope>
</reference>
<keyword evidence="5" id="KW-0808">Transferase</keyword>
<evidence type="ECO:0000256" key="10">
    <source>
        <dbReference type="ARBA" id="ARBA00047475"/>
    </source>
</evidence>
<keyword evidence="12" id="KW-1185">Reference proteome</keyword>
<evidence type="ECO:0000256" key="8">
    <source>
        <dbReference type="ARBA" id="ARBA00022989"/>
    </source>
</evidence>
<proteinExistence type="inferred from homology"/>
<keyword evidence="9 11" id="KW-0472">Membrane</keyword>
<evidence type="ECO:0000256" key="7">
    <source>
        <dbReference type="ARBA" id="ARBA00022729"/>
    </source>
</evidence>
<organism evidence="12 13">
    <name type="scientific">Acrobeloides nanus</name>
    <dbReference type="NCBI Taxonomy" id="290746"/>
    <lineage>
        <taxon>Eukaryota</taxon>
        <taxon>Metazoa</taxon>
        <taxon>Ecdysozoa</taxon>
        <taxon>Nematoda</taxon>
        <taxon>Chromadorea</taxon>
        <taxon>Rhabditida</taxon>
        <taxon>Tylenchina</taxon>
        <taxon>Cephalobomorpha</taxon>
        <taxon>Cephaloboidea</taxon>
        <taxon>Cephalobidae</taxon>
        <taxon>Acrobeloides</taxon>
    </lineage>
</organism>
<dbReference type="InterPro" id="IPR050271">
    <property type="entry name" value="UDP-glycosyltransferase"/>
</dbReference>
<keyword evidence="4" id="KW-0328">Glycosyltransferase</keyword>
<dbReference type="InterPro" id="IPR002213">
    <property type="entry name" value="UDP_glucos_trans"/>
</dbReference>
<dbReference type="GO" id="GO:0015020">
    <property type="term" value="F:glucuronosyltransferase activity"/>
    <property type="evidence" value="ECO:0007669"/>
    <property type="project" value="UniProtKB-EC"/>
</dbReference>
<evidence type="ECO:0000256" key="9">
    <source>
        <dbReference type="ARBA" id="ARBA00023136"/>
    </source>
</evidence>
<dbReference type="AlphaFoldDB" id="A0A914D818"/>
<dbReference type="Pfam" id="PF00201">
    <property type="entry name" value="UDPGT"/>
    <property type="match status" value="1"/>
</dbReference>
<keyword evidence="8 11" id="KW-1133">Transmembrane helix</keyword>
<evidence type="ECO:0000313" key="13">
    <source>
        <dbReference type="WBParaSite" id="ACRNAN_scaffold2060.g10357.t1"/>
    </source>
</evidence>
<evidence type="ECO:0000256" key="11">
    <source>
        <dbReference type="SAM" id="Phobius"/>
    </source>
</evidence>
<comment type="catalytic activity">
    <reaction evidence="10">
        <text>glucuronate acceptor + UDP-alpha-D-glucuronate = acceptor beta-D-glucuronoside + UDP + H(+)</text>
        <dbReference type="Rhea" id="RHEA:21032"/>
        <dbReference type="ChEBI" id="CHEBI:15378"/>
        <dbReference type="ChEBI" id="CHEBI:58052"/>
        <dbReference type="ChEBI" id="CHEBI:58223"/>
        <dbReference type="ChEBI" id="CHEBI:132367"/>
        <dbReference type="ChEBI" id="CHEBI:132368"/>
        <dbReference type="EC" id="2.4.1.17"/>
    </reaction>
</comment>
<protein>
    <recommendedName>
        <fullName evidence="3">glucuronosyltransferase</fullName>
        <ecNumber evidence="3">2.4.1.17</ecNumber>
    </recommendedName>
</protein>
<keyword evidence="7" id="KW-0732">Signal</keyword>
<dbReference type="PANTHER" id="PTHR48043:SF145">
    <property type="entry name" value="FI06409P-RELATED"/>
    <property type="match status" value="1"/>
</dbReference>
<dbReference type="FunFam" id="3.40.50.2000:FF:000038">
    <property type="entry name" value="UDP-GlucuronosylTransferase"/>
    <property type="match status" value="1"/>
</dbReference>
<dbReference type="Proteomes" id="UP000887540">
    <property type="component" value="Unplaced"/>
</dbReference>
<dbReference type="GO" id="GO:0016020">
    <property type="term" value="C:membrane"/>
    <property type="evidence" value="ECO:0007669"/>
    <property type="project" value="UniProtKB-SubCell"/>
</dbReference>
<evidence type="ECO:0000256" key="6">
    <source>
        <dbReference type="ARBA" id="ARBA00022692"/>
    </source>
</evidence>
<dbReference type="PANTHER" id="PTHR48043">
    <property type="entry name" value="EG:EG0003.4 PROTEIN-RELATED"/>
    <property type="match status" value="1"/>
</dbReference>
<dbReference type="CDD" id="cd03784">
    <property type="entry name" value="GT1_Gtf-like"/>
    <property type="match status" value="1"/>
</dbReference>
<accession>A0A914D818</accession>
<dbReference type="EC" id="2.4.1.17" evidence="3"/>
<dbReference type="Gene3D" id="3.40.50.2000">
    <property type="entry name" value="Glycogen Phosphorylase B"/>
    <property type="match status" value="1"/>
</dbReference>
<feature type="transmembrane region" description="Helical" evidence="11">
    <location>
        <begin position="294"/>
        <end position="317"/>
    </location>
</feature>
<evidence type="ECO:0000256" key="4">
    <source>
        <dbReference type="ARBA" id="ARBA00022676"/>
    </source>
</evidence>
<evidence type="ECO:0000313" key="12">
    <source>
        <dbReference type="Proteomes" id="UP000887540"/>
    </source>
</evidence>
<dbReference type="WBParaSite" id="ACRNAN_scaffold2060.g10357.t1">
    <property type="protein sequence ID" value="ACRNAN_scaffold2060.g10357.t1"/>
    <property type="gene ID" value="ACRNAN_scaffold2060.g10357"/>
</dbReference>
<evidence type="ECO:0000256" key="1">
    <source>
        <dbReference type="ARBA" id="ARBA00004167"/>
    </source>
</evidence>
<evidence type="ECO:0000256" key="2">
    <source>
        <dbReference type="ARBA" id="ARBA00009995"/>
    </source>
</evidence>
<evidence type="ECO:0000256" key="3">
    <source>
        <dbReference type="ARBA" id="ARBA00012544"/>
    </source>
</evidence>
<name>A0A914D818_9BILA</name>
<evidence type="ECO:0000256" key="5">
    <source>
        <dbReference type="ARBA" id="ARBA00022679"/>
    </source>
</evidence>